<evidence type="ECO:0000313" key="2">
    <source>
        <dbReference type="EMBL" id="CUG06432.1"/>
    </source>
</evidence>
<organism evidence="2 3">
    <name type="scientific">Bodo saltans</name>
    <name type="common">Flagellated protozoan</name>
    <dbReference type="NCBI Taxonomy" id="75058"/>
    <lineage>
        <taxon>Eukaryota</taxon>
        <taxon>Discoba</taxon>
        <taxon>Euglenozoa</taxon>
        <taxon>Kinetoplastea</taxon>
        <taxon>Metakinetoplastina</taxon>
        <taxon>Eubodonida</taxon>
        <taxon>Bodonidae</taxon>
        <taxon>Bodo</taxon>
    </lineage>
</organism>
<feature type="region of interest" description="Disordered" evidence="1">
    <location>
        <begin position="1"/>
        <end position="31"/>
    </location>
</feature>
<name>A0A0S4IXF1_BODSA</name>
<gene>
    <name evidence="2" type="ORF">BSAL_72660</name>
</gene>
<proteinExistence type="predicted"/>
<dbReference type="EMBL" id="CYKH01000586">
    <property type="protein sequence ID" value="CUG06432.1"/>
    <property type="molecule type" value="Genomic_DNA"/>
</dbReference>
<feature type="compositionally biased region" description="Basic residues" evidence="1">
    <location>
        <begin position="1"/>
        <end position="21"/>
    </location>
</feature>
<evidence type="ECO:0000256" key="1">
    <source>
        <dbReference type="SAM" id="MobiDB-lite"/>
    </source>
</evidence>
<keyword evidence="3" id="KW-1185">Reference proteome</keyword>
<reference evidence="3" key="1">
    <citation type="submission" date="2015-09" db="EMBL/GenBank/DDBJ databases">
        <authorList>
            <consortium name="Pathogen Informatics"/>
        </authorList>
    </citation>
    <scope>NUCLEOTIDE SEQUENCE [LARGE SCALE GENOMIC DNA]</scope>
    <source>
        <strain evidence="3">Lake Konstanz</strain>
    </source>
</reference>
<dbReference type="Proteomes" id="UP000051952">
    <property type="component" value="Unassembled WGS sequence"/>
</dbReference>
<protein>
    <submittedName>
        <fullName evidence="2">Uncharacterized protein</fullName>
    </submittedName>
</protein>
<dbReference type="AlphaFoldDB" id="A0A0S4IXF1"/>
<accession>A0A0S4IXF1</accession>
<dbReference type="VEuPathDB" id="TriTrypDB:BSAL_72660"/>
<sequence>MLRRAAARYRGRKGTFARNKRGTSPLSNDASFEVGREESPVLLVTGAESESTTTGAPDELAGRLHAVVLHNDPQDDEQPSVIMTASANVSYNVFLKSYGLDDGDEPFNSVHSRAPTTQGTPDEVEVKPLAAIPRAKFRVRGPLIKHEGEEAASSLHRVPTSVGKGAASIISPRGVRQTVTKRDDLPLTAIGVTSQTDACVEERERHVAKALRMDWDFYSRIVLKGARHMERQQRIAVGATDGQTEESASCDLHTLNLGKSEQAKQMRCVYVPPIPPTKPPSRPSGTRQGRVPLTARDQEKFAVARLLGEGGDRSSGGDAPTMAMDDFYLMDRGSMKY</sequence>
<evidence type="ECO:0000313" key="3">
    <source>
        <dbReference type="Proteomes" id="UP000051952"/>
    </source>
</evidence>